<dbReference type="STRING" id="1365484.W6QLX1"/>
<sequence>MARMKKTVLKEEQGKWTDAPEEDSKDEDISEPKEFKPLKGYTEDDMGWMNIRWRIVQLLGFYKMTEIDD</sequence>
<evidence type="ECO:0000313" key="2">
    <source>
        <dbReference type="EMBL" id="CDM37450.1"/>
    </source>
</evidence>
<dbReference type="Proteomes" id="UP000030686">
    <property type="component" value="Unassembled WGS sequence"/>
</dbReference>
<evidence type="ECO:0000313" key="3">
    <source>
        <dbReference type="Proteomes" id="UP000030686"/>
    </source>
</evidence>
<organism evidence="2 3">
    <name type="scientific">Penicillium roqueforti (strain FM164)</name>
    <dbReference type="NCBI Taxonomy" id="1365484"/>
    <lineage>
        <taxon>Eukaryota</taxon>
        <taxon>Fungi</taxon>
        <taxon>Dikarya</taxon>
        <taxon>Ascomycota</taxon>
        <taxon>Pezizomycotina</taxon>
        <taxon>Eurotiomycetes</taxon>
        <taxon>Eurotiomycetidae</taxon>
        <taxon>Eurotiales</taxon>
        <taxon>Aspergillaceae</taxon>
        <taxon>Penicillium</taxon>
    </lineage>
</organism>
<dbReference type="OrthoDB" id="4424523at2759"/>
<reference evidence="2" key="1">
    <citation type="journal article" date="2014" name="Nat. Commun.">
        <title>Multiple recent horizontal transfers of a large genomic region in cheese making fungi.</title>
        <authorList>
            <person name="Cheeseman K."/>
            <person name="Ropars J."/>
            <person name="Renault P."/>
            <person name="Dupont J."/>
            <person name="Gouzy J."/>
            <person name="Branca A."/>
            <person name="Abraham A.L."/>
            <person name="Ceppi M."/>
            <person name="Conseiller E."/>
            <person name="Debuchy R."/>
            <person name="Malagnac F."/>
            <person name="Goarin A."/>
            <person name="Silar P."/>
            <person name="Lacoste S."/>
            <person name="Sallet E."/>
            <person name="Bensimon A."/>
            <person name="Giraud T."/>
            <person name="Brygoo Y."/>
        </authorList>
    </citation>
    <scope>NUCLEOTIDE SEQUENCE [LARGE SCALE GENOMIC DNA]</scope>
    <source>
        <strain evidence="2">FM164</strain>
    </source>
</reference>
<proteinExistence type="predicted"/>
<keyword evidence="3" id="KW-1185">Reference proteome</keyword>
<feature type="region of interest" description="Disordered" evidence="1">
    <location>
        <begin position="1"/>
        <end position="38"/>
    </location>
</feature>
<dbReference type="AlphaFoldDB" id="W6QLX1"/>
<evidence type="ECO:0000256" key="1">
    <source>
        <dbReference type="SAM" id="MobiDB-lite"/>
    </source>
</evidence>
<accession>W6QLX1</accession>
<name>W6QLX1_PENRF</name>
<protein>
    <submittedName>
        <fullName evidence="2">Uncharacterized protein</fullName>
    </submittedName>
</protein>
<feature type="compositionally biased region" description="Acidic residues" evidence="1">
    <location>
        <begin position="19"/>
        <end position="29"/>
    </location>
</feature>
<gene>
    <name evidence="2" type="ORF">PROQFM164_S06g000412</name>
</gene>
<dbReference type="EMBL" id="HG792020">
    <property type="protein sequence ID" value="CDM37450.1"/>
    <property type="molecule type" value="Genomic_DNA"/>
</dbReference>